<keyword evidence="3" id="KW-1185">Reference proteome</keyword>
<evidence type="ECO:0000313" key="2">
    <source>
        <dbReference type="EMBL" id="GFJ93731.1"/>
    </source>
</evidence>
<accession>A0A6V8LFY2</accession>
<name>A0A6V8LFY2_9ACTN</name>
<dbReference type="EMBL" id="BLPG01000001">
    <property type="protein sequence ID" value="GFJ93731.1"/>
    <property type="molecule type" value="Genomic_DNA"/>
</dbReference>
<organism evidence="2 3">
    <name type="scientific">Phytohabitans rumicis</name>
    <dbReference type="NCBI Taxonomy" id="1076125"/>
    <lineage>
        <taxon>Bacteria</taxon>
        <taxon>Bacillati</taxon>
        <taxon>Actinomycetota</taxon>
        <taxon>Actinomycetes</taxon>
        <taxon>Micromonosporales</taxon>
        <taxon>Micromonosporaceae</taxon>
    </lineage>
</organism>
<reference evidence="2 3" key="1">
    <citation type="submission" date="2020-03" db="EMBL/GenBank/DDBJ databases">
        <title>Whole genome shotgun sequence of Phytohabitans rumicis NBRC 108638.</title>
        <authorList>
            <person name="Komaki H."/>
            <person name="Tamura T."/>
        </authorList>
    </citation>
    <scope>NUCLEOTIDE SEQUENCE [LARGE SCALE GENOMIC DNA]</scope>
    <source>
        <strain evidence="2 3">NBRC 108638</strain>
    </source>
</reference>
<dbReference type="InterPro" id="IPR031876">
    <property type="entry name" value="DUF4760"/>
</dbReference>
<feature type="region of interest" description="Disordered" evidence="1">
    <location>
        <begin position="84"/>
        <end position="104"/>
    </location>
</feature>
<comment type="caution">
    <text evidence="2">The sequence shown here is derived from an EMBL/GenBank/DDBJ whole genome shotgun (WGS) entry which is preliminary data.</text>
</comment>
<feature type="compositionally biased region" description="Basic and acidic residues" evidence="1">
    <location>
        <begin position="85"/>
        <end position="95"/>
    </location>
</feature>
<proteinExistence type="predicted"/>
<reference evidence="2 3" key="2">
    <citation type="submission" date="2020-03" db="EMBL/GenBank/DDBJ databases">
        <authorList>
            <person name="Ichikawa N."/>
            <person name="Kimura A."/>
            <person name="Kitahashi Y."/>
            <person name="Uohara A."/>
        </authorList>
    </citation>
    <scope>NUCLEOTIDE SEQUENCE [LARGE SCALE GENOMIC DNA]</scope>
    <source>
        <strain evidence="2 3">NBRC 108638</strain>
    </source>
</reference>
<gene>
    <name evidence="2" type="ORF">Prum_073730</name>
</gene>
<dbReference type="Pfam" id="PF15956">
    <property type="entry name" value="DUF4760"/>
    <property type="match status" value="1"/>
</dbReference>
<evidence type="ECO:0000256" key="1">
    <source>
        <dbReference type="SAM" id="MobiDB-lite"/>
    </source>
</evidence>
<dbReference type="Proteomes" id="UP000482960">
    <property type="component" value="Unassembled WGS sequence"/>
</dbReference>
<protein>
    <submittedName>
        <fullName evidence="2">Uncharacterized protein</fullName>
    </submittedName>
</protein>
<evidence type="ECO:0000313" key="3">
    <source>
        <dbReference type="Proteomes" id="UP000482960"/>
    </source>
</evidence>
<sequence>MLKEYLGHLETLSVGVASGVYDIEVMDSLCGPRLINTVKHYAPFIKTRRKEIGYDRYCAELLWLGDELKRRDYSRVPYVPLAQRSRADPSHHNDEPVLSPPLAV</sequence>
<dbReference type="AlphaFoldDB" id="A0A6V8LFY2"/>